<evidence type="ECO:0000256" key="8">
    <source>
        <dbReference type="PROSITE-ProRule" id="PRU00152"/>
    </source>
</evidence>
<keyword evidence="6" id="KW-0472">Membrane</keyword>
<dbReference type="PRINTS" id="PR01433">
    <property type="entry name" value="POLYCYSTIN2"/>
</dbReference>
<dbReference type="Pfam" id="PF08016">
    <property type="entry name" value="PKD_channel"/>
    <property type="match status" value="1"/>
</dbReference>
<name>A0A7R8ZGF3_9CRUS</name>
<keyword evidence="4" id="KW-0732">Signal</keyword>
<evidence type="ECO:0000313" key="9">
    <source>
        <dbReference type="EMBL" id="CAD7223375.1"/>
    </source>
</evidence>
<dbReference type="SMART" id="SM00308">
    <property type="entry name" value="LH2"/>
    <property type="match status" value="1"/>
</dbReference>
<dbReference type="GO" id="GO:0005509">
    <property type="term" value="F:calcium ion binding"/>
    <property type="evidence" value="ECO:0007669"/>
    <property type="project" value="InterPro"/>
</dbReference>
<keyword evidence="7" id="KW-0325">Glycoprotein</keyword>
<evidence type="ECO:0000256" key="2">
    <source>
        <dbReference type="ARBA" id="ARBA00007200"/>
    </source>
</evidence>
<reference evidence="9" key="1">
    <citation type="submission" date="2020-11" db="EMBL/GenBank/DDBJ databases">
        <authorList>
            <person name="Tran Van P."/>
        </authorList>
    </citation>
    <scope>NUCLEOTIDE SEQUENCE</scope>
</reference>
<dbReference type="SUPFAM" id="SSF49723">
    <property type="entry name" value="Lipase/lipooxygenase domain (PLAT/LH2 domain)"/>
    <property type="match status" value="1"/>
</dbReference>
<dbReference type="GO" id="GO:0005262">
    <property type="term" value="F:calcium channel activity"/>
    <property type="evidence" value="ECO:0007669"/>
    <property type="project" value="TreeGrafter"/>
</dbReference>
<evidence type="ECO:0000256" key="5">
    <source>
        <dbReference type="ARBA" id="ARBA00022989"/>
    </source>
</evidence>
<dbReference type="OrthoDB" id="6379436at2759"/>
<dbReference type="PROSITE" id="PS50095">
    <property type="entry name" value="PLAT"/>
    <property type="match status" value="1"/>
</dbReference>
<dbReference type="InterPro" id="IPR001024">
    <property type="entry name" value="PLAT/LH2_dom"/>
</dbReference>
<evidence type="ECO:0000256" key="7">
    <source>
        <dbReference type="ARBA" id="ARBA00023180"/>
    </source>
</evidence>
<dbReference type="InterPro" id="IPR036392">
    <property type="entry name" value="PLAT/LH2_dom_sf"/>
</dbReference>
<proteinExistence type="inferred from homology"/>
<dbReference type="EMBL" id="OB660190">
    <property type="protein sequence ID" value="CAD7223375.1"/>
    <property type="molecule type" value="Genomic_DNA"/>
</dbReference>
<dbReference type="PANTHER" id="PTHR10877">
    <property type="entry name" value="POLYCYSTIN FAMILY MEMBER"/>
    <property type="match status" value="1"/>
</dbReference>
<gene>
    <name evidence="9" type="ORF">CTOB1V02_LOCUS1360</name>
</gene>
<protein>
    <submittedName>
        <fullName evidence="9">Uncharacterized protein</fullName>
    </submittedName>
</protein>
<evidence type="ECO:0000256" key="4">
    <source>
        <dbReference type="ARBA" id="ARBA00022729"/>
    </source>
</evidence>
<comment type="subcellular location">
    <subcellularLocation>
        <location evidence="1">Membrane</location>
        <topology evidence="1">Multi-pass membrane protein</topology>
    </subcellularLocation>
</comment>
<keyword evidence="3" id="KW-0812">Transmembrane</keyword>
<feature type="non-terminal residue" evidence="9">
    <location>
        <position position="1717"/>
    </location>
</feature>
<comment type="caution">
    <text evidence="8">Lacks conserved residue(s) required for the propagation of feature annotation.</text>
</comment>
<organism evidence="9">
    <name type="scientific">Cyprideis torosa</name>
    <dbReference type="NCBI Taxonomy" id="163714"/>
    <lineage>
        <taxon>Eukaryota</taxon>
        <taxon>Metazoa</taxon>
        <taxon>Ecdysozoa</taxon>
        <taxon>Arthropoda</taxon>
        <taxon>Crustacea</taxon>
        <taxon>Oligostraca</taxon>
        <taxon>Ostracoda</taxon>
        <taxon>Podocopa</taxon>
        <taxon>Podocopida</taxon>
        <taxon>Cytherocopina</taxon>
        <taxon>Cytheroidea</taxon>
        <taxon>Cytherideidae</taxon>
        <taxon>Cyprideis</taxon>
    </lineage>
</organism>
<dbReference type="InterPro" id="IPR051223">
    <property type="entry name" value="Polycystin"/>
</dbReference>
<comment type="similarity">
    <text evidence="2">Belongs to the polycystin family.</text>
</comment>
<evidence type="ECO:0000256" key="1">
    <source>
        <dbReference type="ARBA" id="ARBA00004141"/>
    </source>
</evidence>
<evidence type="ECO:0000256" key="6">
    <source>
        <dbReference type="ARBA" id="ARBA00023136"/>
    </source>
</evidence>
<evidence type="ECO:0000256" key="3">
    <source>
        <dbReference type="ARBA" id="ARBA00022692"/>
    </source>
</evidence>
<dbReference type="InterPro" id="IPR046791">
    <property type="entry name" value="Polycystin_dom"/>
</dbReference>
<dbReference type="InterPro" id="IPR003915">
    <property type="entry name" value="PKD_2"/>
</dbReference>
<dbReference type="Pfam" id="PF20519">
    <property type="entry name" value="Polycystin_dom"/>
    <property type="match status" value="1"/>
</dbReference>
<dbReference type="Gene3D" id="2.60.60.20">
    <property type="entry name" value="PLAT/LH2 domain"/>
    <property type="match status" value="1"/>
</dbReference>
<accession>A0A7R8ZGF3</accession>
<dbReference type="PANTHER" id="PTHR10877:SF150">
    <property type="entry name" value="REJ DOMAIN-CONTAINING PROTEIN"/>
    <property type="match status" value="1"/>
</dbReference>
<dbReference type="Pfam" id="PF01477">
    <property type="entry name" value="PLAT"/>
    <property type="match status" value="1"/>
</dbReference>
<dbReference type="InterPro" id="IPR013122">
    <property type="entry name" value="PKD1_2_channel"/>
</dbReference>
<dbReference type="GO" id="GO:0050982">
    <property type="term" value="P:detection of mechanical stimulus"/>
    <property type="evidence" value="ECO:0007669"/>
    <property type="project" value="TreeGrafter"/>
</dbReference>
<dbReference type="GO" id="GO:0016020">
    <property type="term" value="C:membrane"/>
    <property type="evidence" value="ECO:0007669"/>
    <property type="project" value="UniProtKB-SubCell"/>
</dbReference>
<sequence>YAVYNINMNRPPTGGTCALTIKPPRANVTYGIVVKDVHSVACTGWVDLERHKINKYTYYAVEKETRERRDLASSQFTTQDFYLAYGVWDLYVEIWDEKGAYTTVQLPRVTMDIPATEEEFLNLTNKMFVAELKASGDQSLYNSFGQAEASVLAYADYYSFNQFDPNADPEALLDVMLDVQTKITNSLKEKVESATLDSVDSVNQMGSYMSSVVGSMKEDELSKLLIGTEGRDAVADGMLMSYEALLRLDEEGKIPNPETVYPSLKNCLTVQSAVTQAMAGVFPDTNCEVTPQCETWKVPVIDSAGISTMDWSNPPEEYDHEVPETEELERCCYANAMGSYEAERQTEELDYACTGMAFLAAKKMYVGQKKLMQTANNVTSLIQKSFGRDFKFRSITLPGTDVKVEYPPGFCPGGPKNCDKEISLVFQKFPANTRFGYTTNGDALSSNVTLISHEFRDQDDAYVPVKDLSPPIVFHFPIENPESGLTFSHCMVVKTHMQESPNGILYTSFTPAKARTARIVYLQLEGSGSLDRLYVMMKNGIPPSPVHNHYNDSSTFHLKDMTPVNGSYVIVVPSPDEDPRDVHIGFVLFKSGKNFSRDISFDNLRDFIVTNDQDWPVSKICIETISSAILYYNTTFKRYQSDGLLIQSYDPKGMIKVSTTHLSTFGGGFFVQPNTIDFPYVFANAGFQDNITIYVTLILCLIGLIIGLIYARWVDMKDKKLVGAYPLPDNNEKDKYIYEILTFTGDQNCAACHSQVYFILTGEKDETDIRTFGKREPDRPIFRKGAMDSFVMTTPRPVGEMSFLRIWHDNSGKGNFASWFCSLIVFRDIQTGEQFEFIVNRWFAVEEDDGMIDRLIPRAGEEQKQAASYLFNSTSGRSLRDGHLWLSVFLRSPRSRFTRVQRVLCCAVMLFMTMLTNAMWYGVVNPMTAKSVKLGPFALGQEQFMVGLMSNLIVFIPSFLIISMFRYSRPFKKRDSRIDKAINTGEDGPEGKRYIRKKKFSLPSFFLIVAWVLALICILGSIFLIWSYGIQFGNEKTTKWITSLSFSFFTSVLIVEPMQVLLFSLFLTCICKQEPDDEDDSDQDEREPHLQYNETWLEHDTTDNREPKVYRPMTREGLYDLREKRKNEIQMWTIIKEIIIYTIYLIILVIIARGLRDPTAYYMRESMQDSFIRPEAPIYTYPYVLEANKYWEWMHNVVFYELVVQNWYNGEPPFLLRGFLDDRVNRLMGYGILRQIRSKPNTCRVADVFTIGKENFTCTGLATFIYEDDKDYCEYWKDPETVMDYLKECQNKAFRYRTADELDALPTLSKPLDEYSGGGYVMEFRGRTVQLQEKLRELQRKHWIDQYTRGVFLEFYTYNVNVNLFGIAQVSAEFVPGGGMHPSWRFDVIRLIDDRLLTRVCEILFACFTFYYTIRILRLLWKHQRKFFHEYWNWVELVLVCMSYAAIGVYVLRMLMINEVLERFAYTRGNGYMRLQKIAVVDDVYTSLIALLVFTATIFYLKLLRFNKRIGLLSATMRQCWNDLSGFGVVFLFFFAGFCFMFYMFLHVNMFEWRNLLTAMQSTFGMVLGKVKFDRMKEINLLASLIYFGFTIIMGMILINIFLSIIIKAFIQARLLVKNDVMKQTSDHEIIPFFRERLRIYAGMSSRPGMKVAPMLNKERHGDKHLYKKDDSDVAQMPEKWDRFMEYINAHYFNGELDVSETESMKEKNKFKHWSYS</sequence>
<keyword evidence="5" id="KW-1133">Transmembrane helix</keyword>